<dbReference type="SUPFAM" id="SSF53822">
    <property type="entry name" value="Periplasmic binding protein-like I"/>
    <property type="match status" value="1"/>
</dbReference>
<keyword evidence="6" id="KW-1185">Reference proteome</keyword>
<dbReference type="InterPro" id="IPR010982">
    <property type="entry name" value="Lambda_DNA-bd_dom_sf"/>
</dbReference>
<keyword evidence="3" id="KW-0804">Transcription</keyword>
<dbReference type="InterPro" id="IPR028082">
    <property type="entry name" value="Peripla_BP_I"/>
</dbReference>
<dbReference type="EMBL" id="BSPC01000048">
    <property type="protein sequence ID" value="GLS21418.1"/>
    <property type="molecule type" value="Genomic_DNA"/>
</dbReference>
<dbReference type="RefSeq" id="WP_284314458.1">
    <property type="nucleotide sequence ID" value="NZ_BSPC01000048.1"/>
</dbReference>
<evidence type="ECO:0000256" key="2">
    <source>
        <dbReference type="ARBA" id="ARBA00023125"/>
    </source>
</evidence>
<dbReference type="PANTHER" id="PTHR30146">
    <property type="entry name" value="LACI-RELATED TRANSCRIPTIONAL REPRESSOR"/>
    <property type="match status" value="1"/>
</dbReference>
<organism evidence="5 6">
    <name type="scientific">Labrys miyagiensis</name>
    <dbReference type="NCBI Taxonomy" id="346912"/>
    <lineage>
        <taxon>Bacteria</taxon>
        <taxon>Pseudomonadati</taxon>
        <taxon>Pseudomonadota</taxon>
        <taxon>Alphaproteobacteria</taxon>
        <taxon>Hyphomicrobiales</taxon>
        <taxon>Xanthobacteraceae</taxon>
        <taxon>Labrys</taxon>
    </lineage>
</organism>
<dbReference type="SMART" id="SM00354">
    <property type="entry name" value="HTH_LACI"/>
    <property type="match status" value="1"/>
</dbReference>
<evidence type="ECO:0000313" key="5">
    <source>
        <dbReference type="EMBL" id="GLS21418.1"/>
    </source>
</evidence>
<reference evidence="6" key="1">
    <citation type="journal article" date="2019" name="Int. J. Syst. Evol. Microbiol.">
        <title>The Global Catalogue of Microorganisms (GCM) 10K type strain sequencing project: providing services to taxonomists for standard genome sequencing and annotation.</title>
        <authorList>
            <consortium name="The Broad Institute Genomics Platform"/>
            <consortium name="The Broad Institute Genome Sequencing Center for Infectious Disease"/>
            <person name="Wu L."/>
            <person name="Ma J."/>
        </authorList>
    </citation>
    <scope>NUCLEOTIDE SEQUENCE [LARGE SCALE GENOMIC DNA]</scope>
    <source>
        <strain evidence="6">NBRC 101365</strain>
    </source>
</reference>
<keyword evidence="2" id="KW-0238">DNA-binding</keyword>
<dbReference type="Pfam" id="PF00356">
    <property type="entry name" value="LacI"/>
    <property type="match status" value="1"/>
</dbReference>
<dbReference type="Pfam" id="PF13377">
    <property type="entry name" value="Peripla_BP_3"/>
    <property type="match status" value="1"/>
</dbReference>
<evidence type="ECO:0000256" key="3">
    <source>
        <dbReference type="ARBA" id="ARBA00023163"/>
    </source>
</evidence>
<dbReference type="Gene3D" id="3.40.50.2300">
    <property type="match status" value="2"/>
</dbReference>
<dbReference type="InterPro" id="IPR000843">
    <property type="entry name" value="HTH_LacI"/>
</dbReference>
<protein>
    <submittedName>
        <fullName evidence="5">LacI family transcriptional regulator</fullName>
    </submittedName>
</protein>
<dbReference type="SUPFAM" id="SSF47413">
    <property type="entry name" value="lambda repressor-like DNA-binding domains"/>
    <property type="match status" value="1"/>
</dbReference>
<keyword evidence="1" id="KW-0805">Transcription regulation</keyword>
<dbReference type="CDD" id="cd01392">
    <property type="entry name" value="HTH_LacI"/>
    <property type="match status" value="1"/>
</dbReference>
<feature type="domain" description="HTH lacI-type" evidence="4">
    <location>
        <begin position="5"/>
        <end position="60"/>
    </location>
</feature>
<evidence type="ECO:0000313" key="6">
    <source>
        <dbReference type="Proteomes" id="UP001156882"/>
    </source>
</evidence>
<name>A0ABQ6CM95_9HYPH</name>
<dbReference type="InterPro" id="IPR046335">
    <property type="entry name" value="LacI/GalR-like_sensor"/>
</dbReference>
<dbReference type="CDD" id="cd06279">
    <property type="entry name" value="PBP1_LacI-like"/>
    <property type="match status" value="1"/>
</dbReference>
<gene>
    <name evidence="5" type="ORF">GCM10007874_44350</name>
</gene>
<comment type="caution">
    <text evidence="5">The sequence shown here is derived from an EMBL/GenBank/DDBJ whole genome shotgun (WGS) entry which is preliminary data.</text>
</comment>
<proteinExistence type="predicted"/>
<sequence length="352" mass="37894">MEKVVRLVDIAKAAGVSQGTASNVFNRPHLVRDEVRERVRDVARSLGYRGPDPKGRLLRAGKVNAIGLVTAEPLSYFFEDPYARAMMAAISQACDAHSAGIALVSAMNEQRLAWNVQSALVDGFILFCIDEGPRLVELTRERQLPFVALHLGTKDETISAIGVDNFAGARLAARHLAGLGHRKFAILATPLTDEHYGFVTLADVQAGIYSTSRDRVAGYFDVLAGFGVDTAGIPVLETQSEHEEALREGLGQIFAAADPPTALLCMSDRIAFAAITWLAERGLSVPGDVSVIGFDGVAEGAQFRPPLTTIAQPIHDMGQLAVEMILGDSGDIQRREFETELVVRESTAAAKK</sequence>
<dbReference type="Gene3D" id="1.10.260.40">
    <property type="entry name" value="lambda repressor-like DNA-binding domains"/>
    <property type="match status" value="1"/>
</dbReference>
<dbReference type="PROSITE" id="PS50932">
    <property type="entry name" value="HTH_LACI_2"/>
    <property type="match status" value="1"/>
</dbReference>
<dbReference type="PANTHER" id="PTHR30146:SF138">
    <property type="entry name" value="TRANSCRIPTIONAL REGULATORY PROTEIN"/>
    <property type="match status" value="1"/>
</dbReference>
<dbReference type="Proteomes" id="UP001156882">
    <property type="component" value="Unassembled WGS sequence"/>
</dbReference>
<evidence type="ECO:0000259" key="4">
    <source>
        <dbReference type="PROSITE" id="PS50932"/>
    </source>
</evidence>
<evidence type="ECO:0000256" key="1">
    <source>
        <dbReference type="ARBA" id="ARBA00023015"/>
    </source>
</evidence>
<accession>A0ABQ6CM95</accession>